<comment type="caution">
    <text evidence="1">The sequence shown here is derived from an EMBL/GenBank/DDBJ whole genome shotgun (WGS) entry which is preliminary data.</text>
</comment>
<reference evidence="1" key="1">
    <citation type="submission" date="2016-01" db="EMBL/GenBank/DDBJ databases">
        <authorList>
            <person name="Peeters C."/>
        </authorList>
    </citation>
    <scope>NUCLEOTIDE SEQUENCE</scope>
    <source>
        <strain evidence="1">LMG 29321</strain>
    </source>
</reference>
<proteinExistence type="predicted"/>
<dbReference type="Proteomes" id="UP000071859">
    <property type="component" value="Unassembled WGS sequence"/>
</dbReference>
<sequence>MASLTAAQMLASAGQTEALTQSATAINNMTTAQSIQASIANANLNFQVSIVTAYVQLMHNLGQLLAASTRS</sequence>
<dbReference type="RefSeq" id="WP_062612939.1">
    <property type="nucleotide sequence ID" value="NZ_FCOX02000171.1"/>
</dbReference>
<keyword evidence="2" id="KW-1185">Reference proteome</keyword>
<evidence type="ECO:0000313" key="1">
    <source>
        <dbReference type="EMBL" id="SAL07129.1"/>
    </source>
</evidence>
<dbReference type="AlphaFoldDB" id="A0A158EJV3"/>
<evidence type="ECO:0000313" key="2">
    <source>
        <dbReference type="Proteomes" id="UP000071859"/>
    </source>
</evidence>
<dbReference type="EMBL" id="FCOX02000171">
    <property type="protein sequence ID" value="SAL07129.1"/>
    <property type="molecule type" value="Genomic_DNA"/>
</dbReference>
<organism evidence="1 2">
    <name type="scientific">Caballeronia calidae</name>
    <dbReference type="NCBI Taxonomy" id="1777139"/>
    <lineage>
        <taxon>Bacteria</taxon>
        <taxon>Pseudomonadati</taxon>
        <taxon>Pseudomonadota</taxon>
        <taxon>Betaproteobacteria</taxon>
        <taxon>Burkholderiales</taxon>
        <taxon>Burkholderiaceae</taxon>
        <taxon>Caballeronia</taxon>
    </lineage>
</organism>
<gene>
    <name evidence="1" type="ORF">AWB78_08432</name>
</gene>
<accession>A0A158EJV3</accession>
<name>A0A158EJV3_9BURK</name>
<protein>
    <submittedName>
        <fullName evidence="1">Uncharacterized protein</fullName>
    </submittedName>
</protein>